<dbReference type="PROSITE" id="PS51935">
    <property type="entry name" value="NLPC_P60"/>
    <property type="match status" value="1"/>
</dbReference>
<evidence type="ECO:0000256" key="1">
    <source>
        <dbReference type="ARBA" id="ARBA00007074"/>
    </source>
</evidence>
<dbReference type="InterPro" id="IPR000064">
    <property type="entry name" value="NLP_P60_dom"/>
</dbReference>
<keyword evidence="2" id="KW-0645">Protease</keyword>
<dbReference type="RefSeq" id="WP_069685317.1">
    <property type="nucleotide sequence ID" value="NZ_BSKO01000001.1"/>
</dbReference>
<comment type="caution">
    <text evidence="7">The sequence shown here is derived from an EMBL/GenBank/DDBJ whole genome shotgun (WGS) entry which is preliminary data.</text>
</comment>
<dbReference type="PANTHER" id="PTHR47053">
    <property type="entry name" value="MUREIN DD-ENDOPEPTIDASE MEPH-RELATED"/>
    <property type="match status" value="1"/>
</dbReference>
<reference evidence="7 8" key="1">
    <citation type="submission" date="2023-02" db="EMBL/GenBank/DDBJ databases">
        <title>Oceanobacillus kimchii IFOP_LL358 isolated form Alexandrium catenella lab strain.</title>
        <authorList>
            <person name="Gajardo G."/>
            <person name="Ueki S."/>
            <person name="Maruyama F."/>
        </authorList>
    </citation>
    <scope>NUCLEOTIDE SEQUENCE [LARGE SCALE GENOMIC DNA]</scope>
    <source>
        <strain evidence="7 8">IFOP_LL358</strain>
    </source>
</reference>
<comment type="similarity">
    <text evidence="1">Belongs to the peptidase C40 family.</text>
</comment>
<dbReference type="Proteomes" id="UP001275436">
    <property type="component" value="Unassembled WGS sequence"/>
</dbReference>
<evidence type="ECO:0000313" key="8">
    <source>
        <dbReference type="Proteomes" id="UP001275436"/>
    </source>
</evidence>
<dbReference type="InterPro" id="IPR002477">
    <property type="entry name" value="Peptidoglycan-bd-like"/>
</dbReference>
<dbReference type="InterPro" id="IPR036365">
    <property type="entry name" value="PGBD-like_sf"/>
</dbReference>
<evidence type="ECO:0000256" key="4">
    <source>
        <dbReference type="ARBA" id="ARBA00022807"/>
    </source>
</evidence>
<evidence type="ECO:0000313" key="7">
    <source>
        <dbReference type="EMBL" id="GLO66396.1"/>
    </source>
</evidence>
<protein>
    <recommendedName>
        <fullName evidence="6">NlpC/P60 domain-containing protein</fullName>
    </recommendedName>
</protein>
<dbReference type="SUPFAM" id="SSF54001">
    <property type="entry name" value="Cysteine proteinases"/>
    <property type="match status" value="1"/>
</dbReference>
<dbReference type="Gene3D" id="1.10.101.10">
    <property type="entry name" value="PGBD-like superfamily/PGBD"/>
    <property type="match status" value="1"/>
</dbReference>
<accession>A0ABQ5THP8</accession>
<gene>
    <name evidence="7" type="ORF">MACH08_21800</name>
</gene>
<dbReference type="Pfam" id="PF00877">
    <property type="entry name" value="NLPC_P60"/>
    <property type="match status" value="1"/>
</dbReference>
<evidence type="ECO:0000259" key="6">
    <source>
        <dbReference type="PROSITE" id="PS51935"/>
    </source>
</evidence>
<dbReference type="PANTHER" id="PTHR47053:SF1">
    <property type="entry name" value="MUREIN DD-ENDOPEPTIDASE MEPH-RELATED"/>
    <property type="match status" value="1"/>
</dbReference>
<organism evidence="7 8">
    <name type="scientific">Oceanobacillus kimchii</name>
    <dbReference type="NCBI Taxonomy" id="746691"/>
    <lineage>
        <taxon>Bacteria</taxon>
        <taxon>Bacillati</taxon>
        <taxon>Bacillota</taxon>
        <taxon>Bacilli</taxon>
        <taxon>Bacillales</taxon>
        <taxon>Bacillaceae</taxon>
        <taxon>Oceanobacillus</taxon>
    </lineage>
</organism>
<sequence>MNTTLEQIIKNSIVYTYVASQPFVAMTGLPADTEISEQVVQSGDHIETSNALIKKEDIWFGENWNTEQYSITLDQIAYQIDDEGFNDALSITELEEMKKADSLSIIEDKINSIQPGMKSGEIKEVQKALVTLDYYSGEIDGIYGPLTHDALVSVEKDYDLSLVSTQQEERIQEIYFALESSTIEEDSQSSNVETIESDESSNTENNNESAEEKSQDPYYSKQLEVSGNKQPVIKAAKSLVGTPYVYGGDGPGGFDCSGFIQYVYESNDIVIPRTVSEIWNFSSPVDSPSIGDIVFFSTTHSGPSHAGIYIGDGKFIHAGSSSGVVITELSNPYWEERYIGAKRI</sequence>
<dbReference type="InterPro" id="IPR036366">
    <property type="entry name" value="PGBDSf"/>
</dbReference>
<dbReference type="SUPFAM" id="SSF47090">
    <property type="entry name" value="PGBD-like"/>
    <property type="match status" value="1"/>
</dbReference>
<dbReference type="InterPro" id="IPR038765">
    <property type="entry name" value="Papain-like_cys_pep_sf"/>
</dbReference>
<feature type="domain" description="NlpC/P60" evidence="6">
    <location>
        <begin position="226"/>
        <end position="344"/>
    </location>
</feature>
<dbReference type="Gene3D" id="3.90.1720.10">
    <property type="entry name" value="endopeptidase domain like (from Nostoc punctiforme)"/>
    <property type="match status" value="1"/>
</dbReference>
<name>A0ABQ5THP8_9BACI</name>
<keyword evidence="3" id="KW-0378">Hydrolase</keyword>
<dbReference type="Pfam" id="PF01471">
    <property type="entry name" value="PG_binding_1"/>
    <property type="match status" value="1"/>
</dbReference>
<evidence type="ECO:0000256" key="5">
    <source>
        <dbReference type="SAM" id="MobiDB-lite"/>
    </source>
</evidence>
<evidence type="ECO:0000256" key="3">
    <source>
        <dbReference type="ARBA" id="ARBA00022801"/>
    </source>
</evidence>
<feature type="region of interest" description="Disordered" evidence="5">
    <location>
        <begin position="185"/>
        <end position="218"/>
    </location>
</feature>
<dbReference type="EMBL" id="BSKO01000001">
    <property type="protein sequence ID" value="GLO66396.1"/>
    <property type="molecule type" value="Genomic_DNA"/>
</dbReference>
<dbReference type="InterPro" id="IPR051202">
    <property type="entry name" value="Peptidase_C40"/>
</dbReference>
<keyword evidence="4" id="KW-0788">Thiol protease</keyword>
<proteinExistence type="inferred from homology"/>
<keyword evidence="8" id="KW-1185">Reference proteome</keyword>
<evidence type="ECO:0000256" key="2">
    <source>
        <dbReference type="ARBA" id="ARBA00022670"/>
    </source>
</evidence>